<sequence>MWIFALLVVAAMGGVAMLAAGYGQPMEPAYDDRPDALVPGDRPIGADDLRRVRFPLALRGYRMAEVDALLARLAAEMERSSRVGLGLSGRDEQDDAPPT</sequence>
<evidence type="ECO:0000313" key="2">
    <source>
        <dbReference type="EMBL" id="THV18747.1"/>
    </source>
</evidence>
<name>A0A4S8NPA6_9ACTN</name>
<dbReference type="Proteomes" id="UP000307087">
    <property type="component" value="Unassembled WGS sequence"/>
</dbReference>
<dbReference type="EMBL" id="STGW01000001">
    <property type="protein sequence ID" value="THV18747.1"/>
    <property type="molecule type" value="Genomic_DNA"/>
</dbReference>
<evidence type="ECO:0000256" key="1">
    <source>
        <dbReference type="SAM" id="MobiDB-lite"/>
    </source>
</evidence>
<proteinExistence type="predicted"/>
<protein>
    <submittedName>
        <fullName evidence="2">DivIVA domain-containing protein</fullName>
    </submittedName>
</protein>
<dbReference type="NCBIfam" id="TIGR03544">
    <property type="entry name" value="DivI1A_domain"/>
    <property type="match status" value="1"/>
</dbReference>
<reference evidence="2 3" key="1">
    <citation type="journal article" date="2009" name="Int. J. Syst. Evol. Microbiol.">
        <title>Nocardioides caeni sp. nov., isolated from wastewater.</title>
        <authorList>
            <person name="Yoon J.H."/>
            <person name="Kang S.J."/>
            <person name="Park S."/>
            <person name="Kim W."/>
            <person name="Oh T.K."/>
        </authorList>
    </citation>
    <scope>NUCLEOTIDE SEQUENCE [LARGE SCALE GENOMIC DNA]</scope>
    <source>
        <strain evidence="2 3">DSM 23134</strain>
    </source>
</reference>
<accession>A0A4S8NPA6</accession>
<gene>
    <name evidence="2" type="ORF">E9934_00945</name>
</gene>
<organism evidence="2 3">
    <name type="scientific">Nocardioides caeni</name>
    <dbReference type="NCBI Taxonomy" id="574700"/>
    <lineage>
        <taxon>Bacteria</taxon>
        <taxon>Bacillati</taxon>
        <taxon>Actinomycetota</taxon>
        <taxon>Actinomycetes</taxon>
        <taxon>Propionibacteriales</taxon>
        <taxon>Nocardioidaceae</taxon>
        <taxon>Nocardioides</taxon>
    </lineage>
</organism>
<dbReference type="Gene3D" id="6.10.250.660">
    <property type="match status" value="1"/>
</dbReference>
<dbReference type="OrthoDB" id="3404379at2"/>
<feature type="region of interest" description="Disordered" evidence="1">
    <location>
        <begin position="80"/>
        <end position="99"/>
    </location>
</feature>
<dbReference type="InterPro" id="IPR019933">
    <property type="entry name" value="DivIVA_domain"/>
</dbReference>
<keyword evidence="3" id="KW-1185">Reference proteome</keyword>
<evidence type="ECO:0000313" key="3">
    <source>
        <dbReference type="Proteomes" id="UP000307087"/>
    </source>
</evidence>
<comment type="caution">
    <text evidence="2">The sequence shown here is derived from an EMBL/GenBank/DDBJ whole genome shotgun (WGS) entry which is preliminary data.</text>
</comment>
<dbReference type="AlphaFoldDB" id="A0A4S8NPA6"/>